<evidence type="ECO:0000313" key="1">
    <source>
        <dbReference type="EMBL" id="KKM79407.1"/>
    </source>
</evidence>
<organism evidence="1">
    <name type="scientific">marine sediment metagenome</name>
    <dbReference type="NCBI Taxonomy" id="412755"/>
    <lineage>
        <taxon>unclassified sequences</taxon>
        <taxon>metagenomes</taxon>
        <taxon>ecological metagenomes</taxon>
    </lineage>
</organism>
<sequence length="83" mass="9789">MRTEGNPDRNAAEERVERLLADARYGMRTRLYATNKETLGTALSWFRDRTLETYLPVWLFLTHPQERLIGVGWRGLLVIWRSP</sequence>
<name>A0A0F9NDE5_9ZZZZ</name>
<accession>A0A0F9NDE5</accession>
<proteinExistence type="predicted"/>
<dbReference type="EMBL" id="LAZR01008339">
    <property type="protein sequence ID" value="KKM79407.1"/>
    <property type="molecule type" value="Genomic_DNA"/>
</dbReference>
<gene>
    <name evidence="1" type="ORF">LCGC14_1350170</name>
</gene>
<protein>
    <submittedName>
        <fullName evidence="1">Uncharacterized protein</fullName>
    </submittedName>
</protein>
<dbReference type="AlphaFoldDB" id="A0A0F9NDE5"/>
<comment type="caution">
    <text evidence="1">The sequence shown here is derived from an EMBL/GenBank/DDBJ whole genome shotgun (WGS) entry which is preliminary data.</text>
</comment>
<reference evidence="1" key="1">
    <citation type="journal article" date="2015" name="Nature">
        <title>Complex archaea that bridge the gap between prokaryotes and eukaryotes.</title>
        <authorList>
            <person name="Spang A."/>
            <person name="Saw J.H."/>
            <person name="Jorgensen S.L."/>
            <person name="Zaremba-Niedzwiedzka K."/>
            <person name="Martijn J."/>
            <person name="Lind A.E."/>
            <person name="van Eijk R."/>
            <person name="Schleper C."/>
            <person name="Guy L."/>
            <person name="Ettema T.J."/>
        </authorList>
    </citation>
    <scope>NUCLEOTIDE SEQUENCE</scope>
</reference>